<keyword evidence="8" id="KW-1185">Reference proteome</keyword>
<keyword evidence="3" id="KW-0472">Membrane</keyword>
<evidence type="ECO:0000256" key="1">
    <source>
        <dbReference type="PROSITE-ProRule" id="PRU00023"/>
    </source>
</evidence>
<feature type="transmembrane region" description="Helical" evidence="3">
    <location>
        <begin position="558"/>
        <end position="578"/>
    </location>
</feature>
<feature type="region of interest" description="Disordered" evidence="2">
    <location>
        <begin position="613"/>
        <end position="674"/>
    </location>
</feature>
<reference evidence="5" key="1">
    <citation type="submission" date="2022-10" db="EMBL/GenBank/DDBJ databases">
        <authorList>
            <person name="Chen Y."/>
            <person name="Dougan E. K."/>
            <person name="Chan C."/>
            <person name="Rhodes N."/>
            <person name="Thang M."/>
        </authorList>
    </citation>
    <scope>NUCLEOTIDE SEQUENCE</scope>
</reference>
<feature type="domain" description="CS" evidence="4">
    <location>
        <begin position="935"/>
        <end position="1032"/>
    </location>
</feature>
<dbReference type="PROSITE" id="PS50088">
    <property type="entry name" value="ANK_REPEAT"/>
    <property type="match status" value="1"/>
</dbReference>
<evidence type="ECO:0000313" key="8">
    <source>
        <dbReference type="Proteomes" id="UP001152797"/>
    </source>
</evidence>
<dbReference type="PANTHER" id="PTHR43336:SF3">
    <property type="entry name" value="GUANYLATE CYCLASE DOMAIN-CONTAINING PROTEIN"/>
    <property type="match status" value="1"/>
</dbReference>
<dbReference type="InterPro" id="IPR008978">
    <property type="entry name" value="HSP20-like_chaperone"/>
</dbReference>
<feature type="compositionally biased region" description="Low complexity" evidence="2">
    <location>
        <begin position="648"/>
        <end position="666"/>
    </location>
</feature>
<dbReference type="InterPro" id="IPR007052">
    <property type="entry name" value="CS_dom"/>
</dbReference>
<dbReference type="EMBL" id="CAMXCT020001108">
    <property type="protein sequence ID" value="CAL1140088.1"/>
    <property type="molecule type" value="Genomic_DNA"/>
</dbReference>
<dbReference type="EMBL" id="CAMXCT010001108">
    <property type="protein sequence ID" value="CAI3986713.1"/>
    <property type="molecule type" value="Genomic_DNA"/>
</dbReference>
<evidence type="ECO:0000256" key="3">
    <source>
        <dbReference type="SAM" id="Phobius"/>
    </source>
</evidence>
<dbReference type="EMBL" id="CAMXCT030001108">
    <property type="protein sequence ID" value="CAL4774025.1"/>
    <property type="molecule type" value="Genomic_DNA"/>
</dbReference>
<gene>
    <name evidence="5" type="ORF">C1SCF055_LOCUS14045</name>
</gene>
<feature type="compositionally biased region" description="Basic and acidic residues" evidence="2">
    <location>
        <begin position="638"/>
        <end position="647"/>
    </location>
</feature>
<accession>A0A9P1C8R9</accession>
<reference evidence="6" key="2">
    <citation type="submission" date="2024-04" db="EMBL/GenBank/DDBJ databases">
        <authorList>
            <person name="Chen Y."/>
            <person name="Shah S."/>
            <person name="Dougan E. K."/>
            <person name="Thang M."/>
            <person name="Chan C."/>
        </authorList>
    </citation>
    <scope>NUCLEOTIDE SEQUENCE [LARGE SCALE GENOMIC DNA]</scope>
</reference>
<protein>
    <submittedName>
        <fullName evidence="7">Myotrophin</fullName>
    </submittedName>
</protein>
<organism evidence="5">
    <name type="scientific">Cladocopium goreaui</name>
    <dbReference type="NCBI Taxonomy" id="2562237"/>
    <lineage>
        <taxon>Eukaryota</taxon>
        <taxon>Sar</taxon>
        <taxon>Alveolata</taxon>
        <taxon>Dinophyceae</taxon>
        <taxon>Suessiales</taxon>
        <taxon>Symbiodiniaceae</taxon>
        <taxon>Cladocopium</taxon>
    </lineage>
</organism>
<keyword evidence="3" id="KW-1133">Transmembrane helix</keyword>
<dbReference type="SMART" id="SM00248">
    <property type="entry name" value="ANK"/>
    <property type="match status" value="2"/>
</dbReference>
<dbReference type="Gene3D" id="2.60.40.790">
    <property type="match status" value="1"/>
</dbReference>
<name>A0A9P1C8R9_9DINO</name>
<dbReference type="PANTHER" id="PTHR43336">
    <property type="entry name" value="OXYGEN SENSOR HISTIDINE KINASE RESPONSE REGULATOR DEVS/DOSS"/>
    <property type="match status" value="1"/>
</dbReference>
<dbReference type="AlphaFoldDB" id="A0A9P1C8R9"/>
<dbReference type="PROSITE" id="PS51203">
    <property type="entry name" value="CS"/>
    <property type="match status" value="1"/>
</dbReference>
<dbReference type="Pfam" id="PF04969">
    <property type="entry name" value="CS"/>
    <property type="match status" value="1"/>
</dbReference>
<feature type="repeat" description="ANK" evidence="1">
    <location>
        <begin position="756"/>
        <end position="788"/>
    </location>
</feature>
<evidence type="ECO:0000313" key="5">
    <source>
        <dbReference type="EMBL" id="CAI3986713.1"/>
    </source>
</evidence>
<dbReference type="SUPFAM" id="SSF49764">
    <property type="entry name" value="HSP20-like chaperones"/>
    <property type="match status" value="1"/>
</dbReference>
<evidence type="ECO:0000313" key="6">
    <source>
        <dbReference type="EMBL" id="CAL1140088.1"/>
    </source>
</evidence>
<keyword evidence="1" id="KW-0040">ANK repeat</keyword>
<sequence length="1035" mass="115758">MSGAAQGSVVLLPGCPDLLEWGYEAVLQVFGLSGGELRFYQSGIAKAICQRTDVELWDIWVTFLVPFELSDLRVVAAFRGLTTILTIYALTGDDFRIIFTEKPADLWFNCCDVTTTYTSCAPTFRLTESDYWLGFFFILDLVSTVTLVLDLTWINDLLAGNGDSSSLRSGRTARIGAKAARMIRVLRLVRILKLYKALYEAGRERARRKQQAALRATAKGEDDEWDEQDDEALVDAEETAVQNQAGQESTLGKKLSEMTTRRVIILILAMMVILPLLQVDDFTESPFSAEYGADQVMESFKDYDASGSITDRARYWHSMLTYVYYHNWYAGKGLQSFCRYSETVSCSNGFWAHLYFVGIRGNNESLVTGKAGKARLNFTVVESFDRMSEAEPAAIYNLGSLPTRAQELLAAEWNTDCPVTTGSYLKGVSIIAEELAGVSYVVACPQDLRVTESLRYSPVWQTRSAFDEWRFEFYFDVRPFNTETAIFSLATTSFVLVLLLAGSLMFSRDANRLIVNPVEQMIRRVKEIRDNPLIAMQMADDEFKLEELRKYRQKRQGAVSFVLLQMFHGSALGFQRVYVELMTGQYNHWGGRTRTAGPLRPQGIQALARAPCAMEDDDLPPLVGEDGEELSEPSAHWDTADPGDRAETAGAAASAGASAANASTAAEPDDDDEEEAMVAEQLRRVAVQQAAAQQGEEVSATDALRAAMKEAEEVKAPYKEPDERTKRMVQAIGKDDFEECEDAIMQGADVNADCGAGMCALHISALRGEIFLTELLIAHGANINQRDMSGNTPLLYACHFYRQHGRGVQLCAQLLFHKADPHFRVKDGKLAGKSALDLMDKACNEPNTDENVPRQMKAMLQLALEGSEACLEAITKMWVSIKSQPQNKKLFQVSSKKDNFDYAMKSIDWADELKSGYAPVKLDVQSDCILEEKFTILKDYLFNDEGDKVKVYVTFPEAVPVDLGKENLDVSFEYQAFDLKLRTANESFRLRIEPLFGSIDVDQCKHRASQGSRKVTLTLTKRHKNRTWTTLQKAR</sequence>
<comment type="caution">
    <text evidence="5">The sequence shown here is derived from an EMBL/GenBank/DDBJ whole genome shotgun (WGS) entry which is preliminary data.</text>
</comment>
<dbReference type="Pfam" id="PF12796">
    <property type="entry name" value="Ank_2"/>
    <property type="match status" value="1"/>
</dbReference>
<dbReference type="InterPro" id="IPR036770">
    <property type="entry name" value="Ankyrin_rpt-contain_sf"/>
</dbReference>
<dbReference type="PROSITE" id="PS50297">
    <property type="entry name" value="ANK_REP_REGION"/>
    <property type="match status" value="1"/>
</dbReference>
<dbReference type="SUPFAM" id="SSF48403">
    <property type="entry name" value="Ankyrin repeat"/>
    <property type="match status" value="1"/>
</dbReference>
<dbReference type="Gene3D" id="1.25.40.20">
    <property type="entry name" value="Ankyrin repeat-containing domain"/>
    <property type="match status" value="1"/>
</dbReference>
<proteinExistence type="predicted"/>
<feature type="transmembrane region" description="Helical" evidence="3">
    <location>
        <begin position="485"/>
        <end position="506"/>
    </location>
</feature>
<evidence type="ECO:0000256" key="2">
    <source>
        <dbReference type="SAM" id="MobiDB-lite"/>
    </source>
</evidence>
<keyword evidence="3" id="KW-0812">Transmembrane</keyword>
<evidence type="ECO:0000313" key="7">
    <source>
        <dbReference type="EMBL" id="CAL4774025.1"/>
    </source>
</evidence>
<dbReference type="CDD" id="cd06463">
    <property type="entry name" value="p23_like"/>
    <property type="match status" value="1"/>
</dbReference>
<dbReference type="OrthoDB" id="413862at2759"/>
<evidence type="ECO:0000259" key="4">
    <source>
        <dbReference type="PROSITE" id="PS51203"/>
    </source>
</evidence>
<feature type="compositionally biased region" description="Acidic residues" evidence="2">
    <location>
        <begin position="614"/>
        <end position="631"/>
    </location>
</feature>
<dbReference type="Proteomes" id="UP001152797">
    <property type="component" value="Unassembled WGS sequence"/>
</dbReference>
<dbReference type="InterPro" id="IPR002110">
    <property type="entry name" value="Ankyrin_rpt"/>
</dbReference>